<proteinExistence type="inferred from homology"/>
<protein>
    <recommendedName>
        <fullName evidence="2">Cell shape-determining protein MreC</fullName>
    </recommendedName>
    <alternativeName>
        <fullName evidence="4">Cell shape protein MreC</fullName>
    </alternativeName>
</protein>
<keyword evidence="5" id="KW-0472">Membrane</keyword>
<dbReference type="NCBIfam" id="TIGR00219">
    <property type="entry name" value="mreC"/>
    <property type="match status" value="1"/>
</dbReference>
<evidence type="ECO:0000256" key="2">
    <source>
        <dbReference type="ARBA" id="ARBA00013855"/>
    </source>
</evidence>
<dbReference type="InterPro" id="IPR007221">
    <property type="entry name" value="MreC"/>
</dbReference>
<evidence type="ECO:0000256" key="3">
    <source>
        <dbReference type="ARBA" id="ARBA00022960"/>
    </source>
</evidence>
<evidence type="ECO:0000256" key="1">
    <source>
        <dbReference type="ARBA" id="ARBA00009369"/>
    </source>
</evidence>
<gene>
    <name evidence="7" type="primary">mreC</name>
    <name evidence="7" type="ORF">DD559_15325</name>
</gene>
<dbReference type="GO" id="GO:0008360">
    <property type="term" value="P:regulation of cell shape"/>
    <property type="evidence" value="ECO:0007669"/>
    <property type="project" value="UniProtKB-KW"/>
</dbReference>
<dbReference type="PANTHER" id="PTHR34138:SF1">
    <property type="entry name" value="CELL SHAPE-DETERMINING PROTEIN MREC"/>
    <property type="match status" value="1"/>
</dbReference>
<dbReference type="Proteomes" id="UP000245890">
    <property type="component" value="Unassembled WGS sequence"/>
</dbReference>
<comment type="caution">
    <text evidence="7">The sequence shown here is derived from an EMBL/GenBank/DDBJ whole genome shotgun (WGS) entry which is preliminary data.</text>
</comment>
<dbReference type="PANTHER" id="PTHR34138">
    <property type="entry name" value="CELL SHAPE-DETERMINING PROTEIN MREC"/>
    <property type="match status" value="1"/>
</dbReference>
<feature type="domain" description="Rod shape-determining protein MreC beta-barrel core" evidence="6">
    <location>
        <begin position="136"/>
        <end position="275"/>
    </location>
</feature>
<name>A0A2U0SGS5_9SPHN</name>
<evidence type="ECO:0000259" key="6">
    <source>
        <dbReference type="Pfam" id="PF04085"/>
    </source>
</evidence>
<organism evidence="7 8">
    <name type="scientific">Sphingomonas pokkalii</name>
    <dbReference type="NCBI Taxonomy" id="2175090"/>
    <lineage>
        <taxon>Bacteria</taxon>
        <taxon>Pseudomonadati</taxon>
        <taxon>Pseudomonadota</taxon>
        <taxon>Alphaproteobacteria</taxon>
        <taxon>Sphingomonadales</taxon>
        <taxon>Sphingomonadaceae</taxon>
        <taxon>Sphingomonas</taxon>
    </lineage>
</organism>
<keyword evidence="8" id="KW-1185">Reference proteome</keyword>
<accession>A0A2U0SGS5</accession>
<dbReference type="InterPro" id="IPR055342">
    <property type="entry name" value="MreC_beta-barrel_core"/>
</dbReference>
<sequence length="299" mass="31970">MAPPRTRRPGFSRRAQYGLFFSYVAAIGLLLIGAALVLISRYNPHLFAPARSAIAEVTTPVSSGLDWVRRAIGTVPDEIGSFFGVRSENARLKRQIEAERAALQRALGMERENQRLRALLKVRDATPETIIVARLVSSSAASTRRYATLNAGSWQRVERGQPVRDAAGLIGQVIEAGPNAARVLLVTDPESTIPVRRASDGLPAIITGRGDGTLDVRAANAAANPFRPGDLMVTSGTGGVFPPNIPIGRITESGRDNATAAPTSNPDMADFVMVLRIFLPEPAPPPQPFPTATPKPKAK</sequence>
<dbReference type="InterPro" id="IPR042177">
    <property type="entry name" value="Cell/Rod_1"/>
</dbReference>
<reference evidence="7 8" key="1">
    <citation type="submission" date="2018-05" db="EMBL/GenBank/DDBJ databases">
        <title>Description of Sphingomonas pokkalii sp nov, isolated from the rhizosphere of saline tolerant pokkali rice and its draft genome analysis.</title>
        <authorList>
            <person name="Menon R."/>
            <person name="Kumari S."/>
            <person name="Rameshkumar N."/>
        </authorList>
    </citation>
    <scope>NUCLEOTIDE SEQUENCE [LARGE SCALE GENOMIC DNA]</scope>
    <source>
        <strain evidence="7 8">L3B27</strain>
    </source>
</reference>
<comment type="similarity">
    <text evidence="1">Belongs to the MreC family.</text>
</comment>
<keyword evidence="3" id="KW-0133">Cell shape</keyword>
<evidence type="ECO:0000313" key="8">
    <source>
        <dbReference type="Proteomes" id="UP000245890"/>
    </source>
</evidence>
<keyword evidence="5" id="KW-0812">Transmembrane</keyword>
<keyword evidence="5" id="KW-1133">Transmembrane helix</keyword>
<evidence type="ECO:0000313" key="7">
    <source>
        <dbReference type="EMBL" id="PVX30542.1"/>
    </source>
</evidence>
<dbReference type="EMBL" id="QENQ01000001">
    <property type="protein sequence ID" value="PVX30542.1"/>
    <property type="molecule type" value="Genomic_DNA"/>
</dbReference>
<dbReference type="Pfam" id="PF04085">
    <property type="entry name" value="MreC"/>
    <property type="match status" value="1"/>
</dbReference>
<dbReference type="OrthoDB" id="8478127at2"/>
<dbReference type="InterPro" id="IPR042175">
    <property type="entry name" value="Cell/Rod_MreC_2"/>
</dbReference>
<dbReference type="RefSeq" id="WP_116469953.1">
    <property type="nucleotide sequence ID" value="NZ_QENQ01000001.1"/>
</dbReference>
<evidence type="ECO:0000256" key="5">
    <source>
        <dbReference type="SAM" id="Phobius"/>
    </source>
</evidence>
<dbReference type="Gene3D" id="2.40.10.350">
    <property type="entry name" value="Rod shape-determining protein MreC, domain 2"/>
    <property type="match status" value="1"/>
</dbReference>
<feature type="transmembrane region" description="Helical" evidence="5">
    <location>
        <begin position="20"/>
        <end position="39"/>
    </location>
</feature>
<dbReference type="Gene3D" id="2.40.10.340">
    <property type="entry name" value="Rod shape-determining protein MreC, domain 1"/>
    <property type="match status" value="1"/>
</dbReference>
<dbReference type="GO" id="GO:0005886">
    <property type="term" value="C:plasma membrane"/>
    <property type="evidence" value="ECO:0007669"/>
    <property type="project" value="TreeGrafter"/>
</dbReference>
<dbReference type="AlphaFoldDB" id="A0A2U0SGS5"/>
<evidence type="ECO:0000256" key="4">
    <source>
        <dbReference type="ARBA" id="ARBA00032089"/>
    </source>
</evidence>